<accession>A0ABY8TAT3</accession>
<dbReference type="PANTHER" id="PTHR33336:SF3">
    <property type="entry name" value="ABM DOMAIN-CONTAINING PROTEIN"/>
    <property type="match status" value="1"/>
</dbReference>
<dbReference type="InterPro" id="IPR011008">
    <property type="entry name" value="Dimeric_a/b-barrel"/>
</dbReference>
<dbReference type="GeneID" id="89576857"/>
<name>A0ABY8TAT3_9HYPH</name>
<proteinExistence type="predicted"/>
<dbReference type="Pfam" id="PF03992">
    <property type="entry name" value="ABM"/>
    <property type="match status" value="1"/>
</dbReference>
<organism evidence="2 3">
    <name type="scientific">Sinorhizobium kummerowiae</name>
    <dbReference type="NCBI Taxonomy" id="158892"/>
    <lineage>
        <taxon>Bacteria</taxon>
        <taxon>Pseudomonadati</taxon>
        <taxon>Pseudomonadota</taxon>
        <taxon>Alphaproteobacteria</taxon>
        <taxon>Hyphomicrobiales</taxon>
        <taxon>Rhizobiaceae</taxon>
        <taxon>Sinorhizobium/Ensifer group</taxon>
        <taxon>Sinorhizobium</taxon>
    </lineage>
</organism>
<feature type="domain" description="ABM" evidence="1">
    <location>
        <begin position="22"/>
        <end position="110"/>
    </location>
</feature>
<dbReference type="Gene3D" id="3.30.70.100">
    <property type="match status" value="1"/>
</dbReference>
<dbReference type="PANTHER" id="PTHR33336">
    <property type="entry name" value="QUINOL MONOOXYGENASE YGIN-RELATED"/>
    <property type="match status" value="1"/>
</dbReference>
<evidence type="ECO:0000259" key="1">
    <source>
        <dbReference type="PROSITE" id="PS51725"/>
    </source>
</evidence>
<dbReference type="SUPFAM" id="SSF54909">
    <property type="entry name" value="Dimeric alpha+beta barrel"/>
    <property type="match status" value="1"/>
</dbReference>
<dbReference type="PROSITE" id="PS51725">
    <property type="entry name" value="ABM"/>
    <property type="match status" value="1"/>
</dbReference>
<gene>
    <name evidence="2" type="ORF">PZL22_002799</name>
</gene>
<keyword evidence="2" id="KW-0503">Monooxygenase</keyword>
<evidence type="ECO:0000313" key="2">
    <source>
        <dbReference type="EMBL" id="WHS95046.1"/>
    </source>
</evidence>
<reference evidence="2 3" key="1">
    <citation type="submission" date="2023-03" db="EMBL/GenBank/DDBJ databases">
        <authorList>
            <person name="Menendez E."/>
            <person name="Kaur S."/>
            <person name="Flores-Felix J.D."/>
            <person name="diCenzo G.C."/>
            <person name="Peix A."/>
            <person name="Velazquez E."/>
        </authorList>
    </citation>
    <scope>NUCLEOTIDE SEQUENCE [LARGE SCALE GENOMIC DNA]</scope>
    <source>
        <strain evidence="2 3">CCBAU 71714</strain>
    </source>
</reference>
<dbReference type="GO" id="GO:0004497">
    <property type="term" value="F:monooxygenase activity"/>
    <property type="evidence" value="ECO:0007669"/>
    <property type="project" value="UniProtKB-KW"/>
</dbReference>
<dbReference type="Proteomes" id="UP001233264">
    <property type="component" value="Chromosome"/>
</dbReference>
<keyword evidence="3" id="KW-1185">Reference proteome</keyword>
<protein>
    <submittedName>
        <fullName evidence="2">Antibiotic biosynthesis monooxygenase</fullName>
    </submittedName>
</protein>
<evidence type="ECO:0000313" key="3">
    <source>
        <dbReference type="Proteomes" id="UP001233264"/>
    </source>
</evidence>
<dbReference type="EMBL" id="CP120365">
    <property type="protein sequence ID" value="WHS95046.1"/>
    <property type="molecule type" value="Genomic_DNA"/>
</dbReference>
<dbReference type="InterPro" id="IPR007138">
    <property type="entry name" value="ABM_dom"/>
</dbReference>
<dbReference type="InterPro" id="IPR050744">
    <property type="entry name" value="AI-2_Isomerase_LsrG"/>
</dbReference>
<keyword evidence="2" id="KW-0560">Oxidoreductase</keyword>
<sequence length="118" mass="13061">MWGREPCTFPRFTGKGMQKSMVYIIAYLTAHAGKGDEVVALTTPLIEATLKEAGCVSYELYRKPTDPDALVFVETWKDRAAIDAHFAEPHLKAFQTAAANLLASARVEIVHPEKIEVV</sequence>
<dbReference type="RefSeq" id="WP_028009918.1">
    <property type="nucleotide sequence ID" value="NZ_CP120365.1"/>
</dbReference>